<dbReference type="OrthoDB" id="324900at2"/>
<dbReference type="InterPro" id="IPR003675">
    <property type="entry name" value="Rce1/LyrA-like_dom"/>
</dbReference>
<dbReference type="AlphaFoldDB" id="A0A7L4UP24"/>
<keyword evidence="1" id="KW-0812">Transmembrane</keyword>
<feature type="transmembrane region" description="Helical" evidence="1">
    <location>
        <begin position="161"/>
        <end position="177"/>
    </location>
</feature>
<dbReference type="PANTHER" id="PTHR39430">
    <property type="entry name" value="MEMBRANE-ASSOCIATED PROTEASE-RELATED"/>
    <property type="match status" value="1"/>
</dbReference>
<keyword evidence="1" id="KW-0472">Membrane</keyword>
<evidence type="ECO:0000259" key="2">
    <source>
        <dbReference type="Pfam" id="PF02517"/>
    </source>
</evidence>
<dbReference type="PANTHER" id="PTHR39430:SF1">
    <property type="entry name" value="PROTEASE"/>
    <property type="match status" value="1"/>
</dbReference>
<evidence type="ECO:0000313" key="4">
    <source>
        <dbReference type="Proteomes" id="UP000251835"/>
    </source>
</evidence>
<feature type="transmembrane region" description="Helical" evidence="1">
    <location>
        <begin position="256"/>
        <end position="274"/>
    </location>
</feature>
<sequence>MSLSKPKYGWARALLILIPWILAVGIFQLIGGLILGIPLWQDLEHLNYWDRTIIDFFGLLGTLGIVWVFMKAVDKSPFIDLGLSLKNRAKDILIGIALGLIIMSIGFGIIYMSGYIEIEGTSFNILIFLASLILFIIVGVNEEVFARGYILRNLIESTNKYIALIISALFFAALHAFNPNMSWFSWLSLFLAGLSFGVVYMYSKNLWFPIALHFSWNFFQSLFGFNVSGQDFYSLVDFSISTPNYFNGGAFGFEGSYLSLLAEVLIVVGAVWYYEKKQKTSKEFL</sequence>
<gene>
    <name evidence="3" type="ORF">C7377_1179</name>
</gene>
<dbReference type="Proteomes" id="UP000251835">
    <property type="component" value="Unassembled WGS sequence"/>
</dbReference>
<dbReference type="GO" id="GO:0080120">
    <property type="term" value="P:CAAX-box protein maturation"/>
    <property type="evidence" value="ECO:0007669"/>
    <property type="project" value="UniProtKB-ARBA"/>
</dbReference>
<keyword evidence="1" id="KW-1133">Transmembrane helix</keyword>
<feature type="transmembrane region" description="Helical" evidence="1">
    <location>
        <begin position="12"/>
        <end position="40"/>
    </location>
</feature>
<protein>
    <recommendedName>
        <fullName evidence="2">CAAX prenyl protease 2/Lysostaphin resistance protein A-like domain-containing protein</fullName>
    </recommendedName>
</protein>
<name>A0A7L4UP24_BALHA</name>
<feature type="transmembrane region" description="Helical" evidence="1">
    <location>
        <begin position="91"/>
        <end position="116"/>
    </location>
</feature>
<dbReference type="RefSeq" id="WP_116496413.1">
    <property type="nucleotide sequence ID" value="NZ_QENZ01000004.1"/>
</dbReference>
<feature type="transmembrane region" description="Helical" evidence="1">
    <location>
        <begin position="52"/>
        <end position="70"/>
    </location>
</feature>
<feature type="domain" description="CAAX prenyl protease 2/Lysostaphin resistance protein A-like" evidence="2">
    <location>
        <begin position="127"/>
        <end position="219"/>
    </location>
</feature>
<reference evidence="3 4" key="1">
    <citation type="submission" date="2018-05" db="EMBL/GenBank/DDBJ databases">
        <title>Genomic Encyclopedia of Type Strains, Phase IV (KMG-IV): sequencing the most valuable type-strain genomes for metagenomic binning, comparative biology and taxonomic classification.</title>
        <authorList>
            <person name="Goeker M."/>
        </authorList>
    </citation>
    <scope>NUCLEOTIDE SEQUENCE [LARGE SCALE GENOMIC DNA]</scope>
    <source>
        <strain evidence="3 4">DSM 28579</strain>
    </source>
</reference>
<dbReference type="EMBL" id="QENZ01000004">
    <property type="protein sequence ID" value="PVX50858.1"/>
    <property type="molecule type" value="Genomic_DNA"/>
</dbReference>
<feature type="transmembrane region" description="Helical" evidence="1">
    <location>
        <begin position="214"/>
        <end position="236"/>
    </location>
</feature>
<evidence type="ECO:0000256" key="1">
    <source>
        <dbReference type="SAM" id="Phobius"/>
    </source>
</evidence>
<organism evidence="3 4">
    <name type="scientific">Balneicella halophila</name>
    <dbReference type="NCBI Taxonomy" id="1537566"/>
    <lineage>
        <taxon>Bacteria</taxon>
        <taxon>Pseudomonadati</taxon>
        <taxon>Bacteroidota</taxon>
        <taxon>Bacteroidia</taxon>
        <taxon>Bacteroidales</taxon>
        <taxon>Balneicellaceae</taxon>
        <taxon>Balneicella</taxon>
    </lineage>
</organism>
<keyword evidence="4" id="KW-1185">Reference proteome</keyword>
<comment type="caution">
    <text evidence="3">The sequence shown here is derived from an EMBL/GenBank/DDBJ whole genome shotgun (WGS) entry which is preliminary data.</text>
</comment>
<dbReference type="GO" id="GO:0004175">
    <property type="term" value="F:endopeptidase activity"/>
    <property type="evidence" value="ECO:0007669"/>
    <property type="project" value="UniProtKB-ARBA"/>
</dbReference>
<feature type="transmembrane region" description="Helical" evidence="1">
    <location>
        <begin position="183"/>
        <end position="202"/>
    </location>
</feature>
<feature type="transmembrane region" description="Helical" evidence="1">
    <location>
        <begin position="122"/>
        <end position="140"/>
    </location>
</feature>
<proteinExistence type="predicted"/>
<accession>A0A7L4UP24</accession>
<dbReference type="Pfam" id="PF02517">
    <property type="entry name" value="Rce1-like"/>
    <property type="match status" value="1"/>
</dbReference>
<evidence type="ECO:0000313" key="3">
    <source>
        <dbReference type="EMBL" id="PVX50858.1"/>
    </source>
</evidence>